<dbReference type="GO" id="GO:0016779">
    <property type="term" value="F:nucleotidyltransferase activity"/>
    <property type="evidence" value="ECO:0007669"/>
    <property type="project" value="UniProtKB-KW"/>
</dbReference>
<evidence type="ECO:0000259" key="1">
    <source>
        <dbReference type="Pfam" id="PF14306"/>
    </source>
</evidence>
<feature type="domain" description="ATP-sulfurylase PUA-like" evidence="1">
    <location>
        <begin position="4"/>
        <end position="120"/>
    </location>
</feature>
<dbReference type="Proteomes" id="UP000653692">
    <property type="component" value="Unassembled WGS sequence"/>
</dbReference>
<dbReference type="InterPro" id="IPR015947">
    <property type="entry name" value="PUA-like_sf"/>
</dbReference>
<dbReference type="PANTHER" id="PTHR43509:SF1">
    <property type="entry name" value="SULFATE ADENYLYLTRANSFERASE"/>
    <property type="match status" value="1"/>
</dbReference>
<dbReference type="InterPro" id="IPR025980">
    <property type="entry name" value="ATP-Sase_PUA-like_dom"/>
</dbReference>
<evidence type="ECO:0000313" key="3">
    <source>
        <dbReference type="Proteomes" id="UP000653692"/>
    </source>
</evidence>
<protein>
    <submittedName>
        <fullName evidence="2">Sulfate adenylyltransferase</fullName>
    </submittedName>
</protein>
<organism evidence="2 3">
    <name type="scientific">Thermococcus paralvinellae</name>
    <dbReference type="NCBI Taxonomy" id="582419"/>
    <lineage>
        <taxon>Archaea</taxon>
        <taxon>Methanobacteriati</taxon>
        <taxon>Methanobacteriota</taxon>
        <taxon>Thermococci</taxon>
        <taxon>Thermococcales</taxon>
        <taxon>Thermococcaceae</taxon>
        <taxon>Thermococcus</taxon>
    </lineage>
</organism>
<reference evidence="2" key="1">
    <citation type="journal article" date="2020" name="ISME J.">
        <title>Gammaproteobacteria mediating utilization of methyl-, sulfur- and petroleum organic compounds in deep ocean hydrothermal plumes.</title>
        <authorList>
            <person name="Zhou Z."/>
            <person name="Liu Y."/>
            <person name="Pan J."/>
            <person name="Cron B.R."/>
            <person name="Toner B.M."/>
            <person name="Anantharaman K."/>
            <person name="Breier J.A."/>
            <person name="Dick G.J."/>
            <person name="Li M."/>
        </authorList>
    </citation>
    <scope>NUCLEOTIDE SEQUENCE</scope>
    <source>
        <strain evidence="2">SZUA-1476</strain>
    </source>
</reference>
<dbReference type="Gene3D" id="3.10.400.10">
    <property type="entry name" value="Sulfate adenylyltransferase"/>
    <property type="match status" value="1"/>
</dbReference>
<evidence type="ECO:0000313" key="2">
    <source>
        <dbReference type="EMBL" id="HIP89597.1"/>
    </source>
</evidence>
<feature type="non-terminal residue" evidence="2">
    <location>
        <position position="120"/>
    </location>
</feature>
<dbReference type="Pfam" id="PF14306">
    <property type="entry name" value="PUA_2"/>
    <property type="match status" value="1"/>
</dbReference>
<dbReference type="AlphaFoldDB" id="A0A832ZFQ6"/>
<dbReference type="EMBL" id="DQUR01000226">
    <property type="protein sequence ID" value="HIP89597.1"/>
    <property type="molecule type" value="Genomic_DNA"/>
</dbReference>
<keyword evidence="2" id="KW-0548">Nucleotidyltransferase</keyword>
<proteinExistence type="predicted"/>
<keyword evidence="2" id="KW-0808">Transferase</keyword>
<accession>A0A832ZFQ6</accession>
<sequence length="120" mass="13871">MVSKPHGGKLVRRVAAPKTRERILSEQREYPRAEIDHGRAIDLENIAYGIYSPLRGFLAGDDFQSVLDHMRLRDDTPWTIPIVLDVEKPEFEEGDAILLYYGSLPIARMHVEEIYTYDKK</sequence>
<gene>
    <name evidence="2" type="ORF">EYH24_06700</name>
</gene>
<dbReference type="SUPFAM" id="SSF88697">
    <property type="entry name" value="PUA domain-like"/>
    <property type="match status" value="1"/>
</dbReference>
<dbReference type="PANTHER" id="PTHR43509">
    <property type="match status" value="1"/>
</dbReference>
<name>A0A832ZFQ6_9EURY</name>
<comment type="caution">
    <text evidence="2">The sequence shown here is derived from an EMBL/GenBank/DDBJ whole genome shotgun (WGS) entry which is preliminary data.</text>
</comment>